<name>A0A1F5T0M2_9BACT</name>
<proteinExistence type="predicted"/>
<dbReference type="Pfam" id="PF26449">
    <property type="entry name" value="DUF8128"/>
    <property type="match status" value="1"/>
</dbReference>
<dbReference type="AlphaFoldDB" id="A0A1F5T0M2"/>
<accession>A0A1F5T0M2</accession>
<evidence type="ECO:0000313" key="5">
    <source>
        <dbReference type="Proteomes" id="UP000179001"/>
    </source>
</evidence>
<sequence length="539" mass="62636">MPFDIEITFDWSWIHSLGTKPFYELFWFFLINGGWVVFALVCVWGFLLIYKFRQQVKFGAKQKYVFLAIDIPRQNLQTPKAVENIFSTIAGAHTPLEWEEKFFNGAYQIGFSFEIVSIDGFVQFIVRTASQFRDMVESAFYAQYPDAEITEVEDYLKDIDVTFPNDEYKIWGADLKLYNKDFFPIRSYKEFESPMTKDIKDPLTSLLEVMNKLKTGEQFWLQYLVWPTDISWTKRGINELKKMSGKSVEEKRTWVDKTLDAPLNLLGEISSQLLGTGEAEEKKDEKLTLLPPDDQKRAEAIFRKISNMGFECKVRMVYFGRKEVFNKGLGVSGTFGAIKQYSDLSLNGFKPDKNKTVARWPFFKNLRLHEKENNIFRAYKARTSEAGCDKFILTSEELASLYHFPYFETQGPIVKRVESKKALAPIGLPVEDESQNGKIKARGVKAIKTKKVPVVEYEDDYFEKRFAKDKTGKNDKKRKEKILEELKEQKEKKLQIEKRIKHSNNFNQGINDDNIINVSKEETLTAVQKPEPPKNLPFA</sequence>
<evidence type="ECO:0000313" key="4">
    <source>
        <dbReference type="EMBL" id="OGF32293.1"/>
    </source>
</evidence>
<keyword evidence="1" id="KW-0175">Coiled coil</keyword>
<gene>
    <name evidence="4" type="ORF">A2478_03125</name>
</gene>
<feature type="coiled-coil region" evidence="1">
    <location>
        <begin position="472"/>
        <end position="499"/>
    </location>
</feature>
<dbReference type="InterPro" id="IPR058441">
    <property type="entry name" value="DUF8128"/>
</dbReference>
<comment type="caution">
    <text evidence="4">The sequence shown here is derived from an EMBL/GenBank/DDBJ whole genome shotgun (WGS) entry which is preliminary data.</text>
</comment>
<evidence type="ECO:0000256" key="2">
    <source>
        <dbReference type="SAM" id="Phobius"/>
    </source>
</evidence>
<reference evidence="4 5" key="1">
    <citation type="journal article" date="2016" name="Nat. Commun.">
        <title>Thousands of microbial genomes shed light on interconnected biogeochemical processes in an aquifer system.</title>
        <authorList>
            <person name="Anantharaman K."/>
            <person name="Brown C.T."/>
            <person name="Hug L.A."/>
            <person name="Sharon I."/>
            <person name="Castelle C.J."/>
            <person name="Probst A.J."/>
            <person name="Thomas B.C."/>
            <person name="Singh A."/>
            <person name="Wilkins M.J."/>
            <person name="Karaoz U."/>
            <person name="Brodie E.L."/>
            <person name="Williams K.H."/>
            <person name="Hubbard S.S."/>
            <person name="Banfield J.F."/>
        </authorList>
    </citation>
    <scope>NUCLEOTIDE SEQUENCE [LARGE SCALE GENOMIC DNA]</scope>
</reference>
<protein>
    <recommendedName>
        <fullName evidence="3">DUF8128 domain-containing protein</fullName>
    </recommendedName>
</protein>
<dbReference type="Proteomes" id="UP000179001">
    <property type="component" value="Unassembled WGS sequence"/>
</dbReference>
<feature type="transmembrane region" description="Helical" evidence="2">
    <location>
        <begin position="25"/>
        <end position="50"/>
    </location>
</feature>
<feature type="domain" description="DUF8128" evidence="3">
    <location>
        <begin position="105"/>
        <end position="410"/>
    </location>
</feature>
<evidence type="ECO:0000259" key="3">
    <source>
        <dbReference type="Pfam" id="PF26449"/>
    </source>
</evidence>
<keyword evidence="2" id="KW-0472">Membrane</keyword>
<organism evidence="4 5">
    <name type="scientific">Candidatus Falkowbacteria bacterium RIFOXYC2_FULL_36_12</name>
    <dbReference type="NCBI Taxonomy" id="1798002"/>
    <lineage>
        <taxon>Bacteria</taxon>
        <taxon>Candidatus Falkowiibacteriota</taxon>
    </lineage>
</organism>
<dbReference type="STRING" id="1798002.A2478_03125"/>
<evidence type="ECO:0000256" key="1">
    <source>
        <dbReference type="SAM" id="Coils"/>
    </source>
</evidence>
<dbReference type="EMBL" id="MFGJ01000006">
    <property type="protein sequence ID" value="OGF32293.1"/>
    <property type="molecule type" value="Genomic_DNA"/>
</dbReference>
<keyword evidence="2" id="KW-0812">Transmembrane</keyword>
<keyword evidence="2" id="KW-1133">Transmembrane helix</keyword>